<keyword evidence="2" id="KW-1185">Reference proteome</keyword>
<dbReference type="EMBL" id="BMJC01000008">
    <property type="protein sequence ID" value="GGB25152.1"/>
    <property type="molecule type" value="Genomic_DNA"/>
</dbReference>
<sequence length="148" mass="17238">MKKLLFPLLLALCVKFSPCQINHPPSKQVMIVTCERFLDLFKSGKFDEAFDYLKPYTVIEDYKMDTLAYTAKRQMTALSGSFGKVIGFQQVLQKEIPGTLDRLIYLMKYERAFLAMRFTLYNNGSGWTITRISYDEKTDELFDSRPML</sequence>
<comment type="caution">
    <text evidence="1">The sequence shown here is derived from an EMBL/GenBank/DDBJ whole genome shotgun (WGS) entry which is preliminary data.</text>
</comment>
<evidence type="ECO:0000313" key="2">
    <source>
        <dbReference type="Proteomes" id="UP000607559"/>
    </source>
</evidence>
<name>A0A8J2UJ82_9BACT</name>
<proteinExistence type="predicted"/>
<accession>A0A8J2UJ82</accession>
<dbReference type="Proteomes" id="UP000607559">
    <property type="component" value="Unassembled WGS sequence"/>
</dbReference>
<gene>
    <name evidence="1" type="ORF">GCM10011511_56370</name>
</gene>
<evidence type="ECO:0000313" key="1">
    <source>
        <dbReference type="EMBL" id="GGB25152.1"/>
    </source>
</evidence>
<dbReference type="RefSeq" id="WP_188938082.1">
    <property type="nucleotide sequence ID" value="NZ_BMJC01000008.1"/>
</dbReference>
<dbReference type="AlphaFoldDB" id="A0A8J2UJ82"/>
<organism evidence="1 2">
    <name type="scientific">Puia dinghuensis</name>
    <dbReference type="NCBI Taxonomy" id="1792502"/>
    <lineage>
        <taxon>Bacteria</taxon>
        <taxon>Pseudomonadati</taxon>
        <taxon>Bacteroidota</taxon>
        <taxon>Chitinophagia</taxon>
        <taxon>Chitinophagales</taxon>
        <taxon>Chitinophagaceae</taxon>
        <taxon>Puia</taxon>
    </lineage>
</organism>
<reference evidence="1" key="2">
    <citation type="submission" date="2020-09" db="EMBL/GenBank/DDBJ databases">
        <authorList>
            <person name="Sun Q."/>
            <person name="Zhou Y."/>
        </authorList>
    </citation>
    <scope>NUCLEOTIDE SEQUENCE</scope>
    <source>
        <strain evidence="1">CGMCC 1.15448</strain>
    </source>
</reference>
<protein>
    <submittedName>
        <fullName evidence="1">Uncharacterized protein</fullName>
    </submittedName>
</protein>
<reference evidence="1" key="1">
    <citation type="journal article" date="2014" name="Int. J. Syst. Evol. Microbiol.">
        <title>Complete genome sequence of Corynebacterium casei LMG S-19264T (=DSM 44701T), isolated from a smear-ripened cheese.</title>
        <authorList>
            <consortium name="US DOE Joint Genome Institute (JGI-PGF)"/>
            <person name="Walter F."/>
            <person name="Albersmeier A."/>
            <person name="Kalinowski J."/>
            <person name="Ruckert C."/>
        </authorList>
    </citation>
    <scope>NUCLEOTIDE SEQUENCE</scope>
    <source>
        <strain evidence="1">CGMCC 1.15448</strain>
    </source>
</reference>